<dbReference type="EMBL" id="JAAZWO010000047">
    <property type="protein sequence ID" value="MBC2400068.1"/>
    <property type="molecule type" value="Genomic_DNA"/>
</dbReference>
<dbReference type="AlphaFoldDB" id="A0A923EF20"/>
<dbReference type="Proteomes" id="UP000563151">
    <property type="component" value="Unassembled WGS sequence"/>
</dbReference>
<keyword evidence="3" id="KW-1185">Reference proteome</keyword>
<proteinExistence type="predicted"/>
<evidence type="ECO:0000313" key="3">
    <source>
        <dbReference type="Proteomes" id="UP000563151"/>
    </source>
</evidence>
<gene>
    <name evidence="2" type="ORF">HGG79_20260</name>
</gene>
<dbReference type="RefSeq" id="WP_035147131.1">
    <property type="nucleotide sequence ID" value="NZ_JAAZWO010000047.1"/>
</dbReference>
<protein>
    <submittedName>
        <fullName evidence="2">Uncharacterized protein</fullName>
    </submittedName>
</protein>
<sequence length="89" mass="10349">MNNKKFISNWKKYRRKGKKRYILENSIFIAIGMSIIPTIVTLVRGNEYYIDSHLSLSFGGLVGGLIAGLINWPRNERKYNELMNNNLDK</sequence>
<name>A0A923EF20_CLOTT</name>
<organism evidence="2 3">
    <name type="scientific">Clostridium tetanomorphum</name>
    <dbReference type="NCBI Taxonomy" id="1553"/>
    <lineage>
        <taxon>Bacteria</taxon>
        <taxon>Bacillati</taxon>
        <taxon>Bacillota</taxon>
        <taxon>Clostridia</taxon>
        <taxon>Eubacteriales</taxon>
        <taxon>Clostridiaceae</taxon>
        <taxon>Clostridium</taxon>
    </lineage>
</organism>
<comment type="caution">
    <text evidence="2">The sequence shown here is derived from an EMBL/GenBank/DDBJ whole genome shotgun (WGS) entry which is preliminary data.</text>
</comment>
<evidence type="ECO:0000313" key="2">
    <source>
        <dbReference type="EMBL" id="MBC2400068.1"/>
    </source>
</evidence>
<keyword evidence="1" id="KW-0472">Membrane</keyword>
<keyword evidence="1" id="KW-0812">Transmembrane</keyword>
<reference evidence="2 3" key="1">
    <citation type="submission" date="2020-04" db="EMBL/GenBank/DDBJ databases">
        <title>Genomic insights into acetone-butanol-ethanol (ABE) fermentation by sequencing solventogenic clostridia strains.</title>
        <authorList>
            <person name="Brown S."/>
        </authorList>
    </citation>
    <scope>NUCLEOTIDE SEQUENCE [LARGE SCALE GENOMIC DNA]</scope>
    <source>
        <strain evidence="2 3">DJ011</strain>
    </source>
</reference>
<feature type="transmembrane region" description="Helical" evidence="1">
    <location>
        <begin position="21"/>
        <end position="42"/>
    </location>
</feature>
<feature type="transmembrane region" description="Helical" evidence="1">
    <location>
        <begin position="54"/>
        <end position="72"/>
    </location>
</feature>
<keyword evidence="1" id="KW-1133">Transmembrane helix</keyword>
<evidence type="ECO:0000256" key="1">
    <source>
        <dbReference type="SAM" id="Phobius"/>
    </source>
</evidence>
<accession>A0A923EF20</accession>